<gene>
    <name evidence="4" type="ORF">ACFPT7_18430</name>
</gene>
<dbReference type="InterPro" id="IPR050955">
    <property type="entry name" value="Plant_Biomass_Hydrol_Est"/>
</dbReference>
<name>A0ABW1EJ11_9BACT</name>
<dbReference type="PANTHER" id="PTHR43037">
    <property type="entry name" value="UNNAMED PRODUCT-RELATED"/>
    <property type="match status" value="1"/>
</dbReference>
<dbReference type="InterPro" id="IPR029058">
    <property type="entry name" value="AB_hydrolase_fold"/>
</dbReference>
<feature type="signal peptide" evidence="2">
    <location>
        <begin position="1"/>
        <end position="26"/>
    </location>
</feature>
<evidence type="ECO:0000313" key="4">
    <source>
        <dbReference type="EMBL" id="MFC5864289.1"/>
    </source>
</evidence>
<feature type="chain" id="PRO_5045967763" evidence="2">
    <location>
        <begin position="27"/>
        <end position="424"/>
    </location>
</feature>
<accession>A0ABW1EJ11</accession>
<dbReference type="InterPro" id="IPR021860">
    <property type="entry name" value="Peptidase_S12_Pab87-rel_C"/>
</dbReference>
<evidence type="ECO:0000256" key="2">
    <source>
        <dbReference type="SAM" id="SignalP"/>
    </source>
</evidence>
<feature type="domain" description="Peptidase S12 Pab87-related C-terminal" evidence="3">
    <location>
        <begin position="333"/>
        <end position="412"/>
    </location>
</feature>
<dbReference type="Pfam" id="PF00756">
    <property type="entry name" value="Esterase"/>
    <property type="match status" value="1"/>
</dbReference>
<sequence>MYPLRRAAASGCAVLAILLFSSTATAAPAQARFVGNDVRTYSRPKSGSTTEPVPETGFLNRTLELDGITYHFQIYLPEDFHRFEPPITGKHAKEDKPAEQPPIILFLHGRGERGTEGMWQTQIGLPQQLRDHPERWPFIVVMPQCPYRHFWTDPDMLRLAMATLDQETREFHADPDRTYLMGLSLGGYGAWELAKDYPHRWAAVAIASSGIFWSYAPERWREQATLPAEYAHRIGRTPIWLFHGSEDTTVLPRQSELLYDAFKAAGGHIRFWEYQGLHHDCWTRAFNEPELPRWLLDHRLNAQGQPVHTEPKNPEPQLPAFAEHLVIPLHPPALKLPETLLDTYVGEYRDSYNIVQATIQRQGEKLFLRNAQGDVYEILAETTNTFFYPSGSLTRLTFEHDTQGRITGILYRDDRHEELWERKH</sequence>
<dbReference type="PANTHER" id="PTHR43037:SF1">
    <property type="entry name" value="BLL1128 PROTEIN"/>
    <property type="match status" value="1"/>
</dbReference>
<keyword evidence="4" id="KW-0378">Hydrolase</keyword>
<protein>
    <submittedName>
        <fullName evidence="4">Alpha/beta hydrolase-fold protein</fullName>
    </submittedName>
</protein>
<dbReference type="Gene3D" id="3.40.50.1820">
    <property type="entry name" value="alpha/beta hydrolase"/>
    <property type="match status" value="1"/>
</dbReference>
<evidence type="ECO:0000256" key="1">
    <source>
        <dbReference type="ARBA" id="ARBA00022729"/>
    </source>
</evidence>
<reference evidence="5" key="1">
    <citation type="journal article" date="2019" name="Int. J. Syst. Evol. Microbiol.">
        <title>The Global Catalogue of Microorganisms (GCM) 10K type strain sequencing project: providing services to taxonomists for standard genome sequencing and annotation.</title>
        <authorList>
            <consortium name="The Broad Institute Genomics Platform"/>
            <consortium name="The Broad Institute Genome Sequencing Center for Infectious Disease"/>
            <person name="Wu L."/>
            <person name="Ma J."/>
        </authorList>
    </citation>
    <scope>NUCLEOTIDE SEQUENCE [LARGE SCALE GENOMIC DNA]</scope>
    <source>
        <strain evidence="5">JCM 4087</strain>
    </source>
</reference>
<dbReference type="Proteomes" id="UP001596091">
    <property type="component" value="Unassembled WGS sequence"/>
</dbReference>
<dbReference type="EMBL" id="JBHSPH010000009">
    <property type="protein sequence ID" value="MFC5864289.1"/>
    <property type="molecule type" value="Genomic_DNA"/>
</dbReference>
<dbReference type="Pfam" id="PF11954">
    <property type="entry name" value="DUF3471"/>
    <property type="match status" value="1"/>
</dbReference>
<proteinExistence type="predicted"/>
<keyword evidence="1 2" id="KW-0732">Signal</keyword>
<comment type="caution">
    <text evidence="4">The sequence shown here is derived from an EMBL/GenBank/DDBJ whole genome shotgun (WGS) entry which is preliminary data.</text>
</comment>
<evidence type="ECO:0000313" key="5">
    <source>
        <dbReference type="Proteomes" id="UP001596091"/>
    </source>
</evidence>
<dbReference type="RefSeq" id="WP_263342022.1">
    <property type="nucleotide sequence ID" value="NZ_JAGSYH010000009.1"/>
</dbReference>
<dbReference type="InterPro" id="IPR000801">
    <property type="entry name" value="Esterase-like"/>
</dbReference>
<dbReference type="SUPFAM" id="SSF53474">
    <property type="entry name" value="alpha/beta-Hydrolases"/>
    <property type="match status" value="1"/>
</dbReference>
<organism evidence="4 5">
    <name type="scientific">Acidicapsa dinghuensis</name>
    <dbReference type="NCBI Taxonomy" id="2218256"/>
    <lineage>
        <taxon>Bacteria</taxon>
        <taxon>Pseudomonadati</taxon>
        <taxon>Acidobacteriota</taxon>
        <taxon>Terriglobia</taxon>
        <taxon>Terriglobales</taxon>
        <taxon>Acidobacteriaceae</taxon>
        <taxon>Acidicapsa</taxon>
    </lineage>
</organism>
<evidence type="ECO:0000259" key="3">
    <source>
        <dbReference type="Pfam" id="PF11954"/>
    </source>
</evidence>
<keyword evidence="5" id="KW-1185">Reference proteome</keyword>
<dbReference type="GO" id="GO:0016787">
    <property type="term" value="F:hydrolase activity"/>
    <property type="evidence" value="ECO:0007669"/>
    <property type="project" value="UniProtKB-KW"/>
</dbReference>